<dbReference type="EMBL" id="CP157947">
    <property type="protein sequence ID" value="XBS71699.1"/>
    <property type="molecule type" value="Genomic_DNA"/>
</dbReference>
<protein>
    <submittedName>
        <fullName evidence="3">Fatty acid desaturase</fullName>
        <ecNumber evidence="3">1.14.19.-</ecNumber>
    </submittedName>
</protein>
<evidence type="ECO:0000259" key="2">
    <source>
        <dbReference type="Pfam" id="PF00487"/>
    </source>
</evidence>
<proteinExistence type="predicted"/>
<name>A0AAU7QF82_9GAMM</name>
<dbReference type="GO" id="GO:0016491">
    <property type="term" value="F:oxidoreductase activity"/>
    <property type="evidence" value="ECO:0007669"/>
    <property type="project" value="UniProtKB-KW"/>
</dbReference>
<reference evidence="3" key="1">
    <citation type="submission" date="2024-06" db="EMBL/GenBank/DDBJ databases">
        <authorList>
            <person name="Coelho C."/>
            <person name="Bento M."/>
            <person name="Garcia E."/>
            <person name="Camelo A."/>
            <person name="Brandao I."/>
            <person name="Espirito Santo C."/>
            <person name="Trovao J."/>
            <person name="Verissimo A."/>
            <person name="Costa J."/>
            <person name="Tiago I."/>
        </authorList>
    </citation>
    <scope>NUCLEOTIDE SEQUENCE</scope>
    <source>
        <strain evidence="3">KWT182</strain>
    </source>
</reference>
<gene>
    <name evidence="3" type="ORF">ABK905_12860</name>
</gene>
<dbReference type="Pfam" id="PF00487">
    <property type="entry name" value="FA_desaturase"/>
    <property type="match status" value="1"/>
</dbReference>
<keyword evidence="1" id="KW-0812">Transmembrane</keyword>
<feature type="transmembrane region" description="Helical" evidence="1">
    <location>
        <begin position="51"/>
        <end position="70"/>
    </location>
</feature>
<dbReference type="EC" id="1.14.19.-" evidence="3"/>
<keyword evidence="1" id="KW-1133">Transmembrane helix</keyword>
<evidence type="ECO:0000313" key="3">
    <source>
        <dbReference type="EMBL" id="XBS71699.1"/>
    </source>
</evidence>
<accession>A0AAU7QF82</accession>
<sequence length="338" mass="39222">MAAIKKGATYLHQQQREFIHGLSQTWLWRSELPTWLLIATIYGGWFSVSAYWRALGLLPATLILIWFTAWHMSLQHELIHGHPTRYPRLNQLLGLPPLAIWYPFGLYRDLHLRHHREEQLTLPGEDPETYYFSAERWARFSRLQREMARLHNTLPGRVLLGPALDVAQAAQSLITAMAGDDNRAKAMWLLHMLLLLALFAWLRYRGFSALYYLAAVSYPALGLTKIRSFMEHRAATDPQARSVINEAALPWRLLFLNLNYHSVHHNLPGVPWYALRYIYLTYRQSYQLHNGGFVVKGYIEWLNRFLFRPVEVNVHPASLTGKKIQCPPLVSFPCPCTP</sequence>
<organism evidence="3">
    <name type="scientific">Acerihabitans sp. KWT182</name>
    <dbReference type="NCBI Taxonomy" id="3157919"/>
    <lineage>
        <taxon>Bacteria</taxon>
        <taxon>Pseudomonadati</taxon>
        <taxon>Pseudomonadota</taxon>
        <taxon>Gammaproteobacteria</taxon>
        <taxon>Enterobacterales</taxon>
        <taxon>Pectobacteriaceae</taxon>
        <taxon>Acerihabitans</taxon>
    </lineage>
</organism>
<keyword evidence="1" id="KW-0472">Membrane</keyword>
<dbReference type="AlphaFoldDB" id="A0AAU7QF82"/>
<keyword evidence="3" id="KW-0560">Oxidoreductase</keyword>
<feature type="transmembrane region" description="Helical" evidence="1">
    <location>
        <begin position="186"/>
        <end position="204"/>
    </location>
</feature>
<feature type="domain" description="Fatty acid desaturase" evidence="2">
    <location>
        <begin position="56"/>
        <end position="290"/>
    </location>
</feature>
<dbReference type="GO" id="GO:0006629">
    <property type="term" value="P:lipid metabolic process"/>
    <property type="evidence" value="ECO:0007669"/>
    <property type="project" value="InterPro"/>
</dbReference>
<evidence type="ECO:0000256" key="1">
    <source>
        <dbReference type="SAM" id="Phobius"/>
    </source>
</evidence>
<dbReference type="InterPro" id="IPR005804">
    <property type="entry name" value="FA_desaturase_dom"/>
</dbReference>